<dbReference type="GO" id="GO:0016740">
    <property type="term" value="F:transferase activity"/>
    <property type="evidence" value="ECO:0007669"/>
    <property type="project" value="InterPro"/>
</dbReference>
<dbReference type="Pfam" id="PF03756">
    <property type="entry name" value="AfsA"/>
    <property type="match status" value="2"/>
</dbReference>
<gene>
    <name evidence="2" type="ORF">EP51_30630</name>
</gene>
<accession>A0A076ES73</accession>
<dbReference type="Proteomes" id="UP000028488">
    <property type="component" value="Chromosome"/>
</dbReference>
<dbReference type="NCBIfam" id="NF041195">
    <property type="entry name" value="ScbA_BarX_GamBu"/>
    <property type="match status" value="1"/>
</dbReference>
<protein>
    <recommendedName>
        <fullName evidence="1">A-factor biosynthesis hotdog domain-containing protein</fullName>
    </recommendedName>
</protein>
<evidence type="ECO:0000313" key="2">
    <source>
        <dbReference type="EMBL" id="AII08746.1"/>
    </source>
</evidence>
<feature type="domain" description="A-factor biosynthesis hotdog" evidence="1">
    <location>
        <begin position="20"/>
        <end position="156"/>
    </location>
</feature>
<evidence type="ECO:0000259" key="1">
    <source>
        <dbReference type="Pfam" id="PF03756"/>
    </source>
</evidence>
<dbReference type="eggNOG" id="ENOG502ZTRV">
    <property type="taxonomic scope" value="Bacteria"/>
</dbReference>
<feature type="domain" description="A-factor biosynthesis hotdog" evidence="1">
    <location>
        <begin position="194"/>
        <end position="316"/>
    </location>
</feature>
<organism evidence="2 3">
    <name type="scientific">Rhodococcus opacus</name>
    <name type="common">Nocardia opaca</name>
    <dbReference type="NCBI Taxonomy" id="37919"/>
    <lineage>
        <taxon>Bacteria</taxon>
        <taxon>Bacillati</taxon>
        <taxon>Actinomycetota</taxon>
        <taxon>Actinomycetes</taxon>
        <taxon>Mycobacteriales</taxon>
        <taxon>Nocardiaceae</taxon>
        <taxon>Rhodococcus</taxon>
    </lineage>
</organism>
<sequence>MTAVLEPTLSYSSAIPRAHVHRAAICEVFLTDIICESYPQFRLGVQLPRVHSYYSDHNIVVRQYDPLLLLETFRQASILISHRHVDAPLDAKFVFNAGALEVVDLDAVKVGPAPAAGVLDATITAEKRRGADIVGITLAMTLALDGSAAATMSMTIQWMPGDAWDRLRQRGRAPLQLDPARPHPLHERVEPREVARHSFDNVVLSRIGVDGDTVRSQVLVDQAHPGLFDHPLDHVPGALIFEAMRQTALVAAHELFGLSPRMLVLVGCDAVFESFGELELPTDCAAVAEAEICSRQVVLSVTLAQEGRQIAHGRVTLQRVSASTAALDRIVR</sequence>
<dbReference type="SUPFAM" id="SSF54637">
    <property type="entry name" value="Thioesterase/thiol ester dehydrase-isomerase"/>
    <property type="match status" value="1"/>
</dbReference>
<dbReference type="InterPro" id="IPR047757">
    <property type="entry name" value="AfsA-like"/>
</dbReference>
<dbReference type="EMBL" id="CP008947">
    <property type="protein sequence ID" value="AII08746.1"/>
    <property type="molecule type" value="Genomic_DNA"/>
</dbReference>
<evidence type="ECO:0000313" key="3">
    <source>
        <dbReference type="Proteomes" id="UP000028488"/>
    </source>
</evidence>
<dbReference type="InterPro" id="IPR005509">
    <property type="entry name" value="AfsA_hotdog_dom"/>
</dbReference>
<proteinExistence type="predicted"/>
<reference evidence="2 3" key="1">
    <citation type="submission" date="2014-07" db="EMBL/GenBank/DDBJ databases">
        <title>Genome Sequence of Rhodococcus opacus Strain R7, a Biodegrader of Mono- and Polycyclic Aromatic Hydrocarbons.</title>
        <authorList>
            <person name="Di Gennaro P."/>
            <person name="Zampolli J."/>
            <person name="Presti I."/>
            <person name="Cappelletti M."/>
            <person name="D'Ursi P."/>
            <person name="Orro A."/>
            <person name="Mezzelani A."/>
            <person name="Milanesi L."/>
        </authorList>
    </citation>
    <scope>NUCLEOTIDE SEQUENCE [LARGE SCALE GENOMIC DNA]</scope>
    <source>
        <strain evidence="2 3">R7</strain>
    </source>
</reference>
<dbReference type="RefSeq" id="WP_128641391.1">
    <property type="nucleotide sequence ID" value="NZ_CP008947.1"/>
</dbReference>
<dbReference type="InterPro" id="IPR029069">
    <property type="entry name" value="HotDog_dom_sf"/>
</dbReference>
<name>A0A076ES73_RHOOP</name>
<dbReference type="AlphaFoldDB" id="A0A076ES73"/>